<keyword evidence="1" id="KW-0812">Transmembrane</keyword>
<proteinExistence type="predicted"/>
<evidence type="ECO:0000256" key="1">
    <source>
        <dbReference type="SAM" id="Phobius"/>
    </source>
</evidence>
<feature type="transmembrane region" description="Helical" evidence="1">
    <location>
        <begin position="7"/>
        <end position="26"/>
    </location>
</feature>
<sequence length="333" mass="38403">MKSYLRLYFVLIPVLMFFVGIVNWLIDPLWYGSGNRINKKNFAFNERVSKTNLFMQNSASEYDCYLFGNSKVTLIKASDFKSSKCFNYSFSLALVPEIVNYGKYVKQRGGDPKVIYIGFDGPLLGAEDQAEAPPIALKPIYQAYLFSLDVLGFSYRTLRDQSPLPRYYDEDFEVKVISNAPKYRPRFLETKSERTCNKSSLAHFKELRETFPNAKIIGYVPPLSPWLVVSEYYNRNMDCYLSFMKDTTAIFDVVYDFSIPSKVTEDVANTYDGIHYYPQVNEKITQFLQGAPLEFGIQVTPENFEAYQQAYQSATRGFLARQNTRAAQSLENR</sequence>
<dbReference type="AlphaFoldDB" id="A0A7C3PCG9"/>
<keyword evidence="1" id="KW-1133">Transmembrane helix</keyword>
<comment type="caution">
    <text evidence="2">The sequence shown here is derived from an EMBL/GenBank/DDBJ whole genome shotgun (WGS) entry which is preliminary data.</text>
</comment>
<organism evidence="2">
    <name type="scientific">Oscillatoriales cyanobacterium SpSt-418</name>
    <dbReference type="NCBI Taxonomy" id="2282169"/>
    <lineage>
        <taxon>Bacteria</taxon>
        <taxon>Bacillati</taxon>
        <taxon>Cyanobacteriota</taxon>
        <taxon>Cyanophyceae</taxon>
        <taxon>Oscillatoriophycideae</taxon>
        <taxon>Oscillatoriales</taxon>
    </lineage>
</organism>
<dbReference type="EMBL" id="DSRU01000044">
    <property type="protein sequence ID" value="HFM96793.1"/>
    <property type="molecule type" value="Genomic_DNA"/>
</dbReference>
<reference evidence="2" key="1">
    <citation type="journal article" date="2020" name="mSystems">
        <title>Genome- and Community-Level Interaction Insights into Carbon Utilization and Element Cycling Functions of Hydrothermarchaeota in Hydrothermal Sediment.</title>
        <authorList>
            <person name="Zhou Z."/>
            <person name="Liu Y."/>
            <person name="Xu W."/>
            <person name="Pan J."/>
            <person name="Luo Z.H."/>
            <person name="Li M."/>
        </authorList>
    </citation>
    <scope>NUCLEOTIDE SEQUENCE [LARGE SCALE GENOMIC DNA]</scope>
    <source>
        <strain evidence="2">SpSt-418</strain>
    </source>
</reference>
<name>A0A7C3PCG9_9CYAN</name>
<accession>A0A7C3PCG9</accession>
<evidence type="ECO:0000313" key="2">
    <source>
        <dbReference type="EMBL" id="HFM96793.1"/>
    </source>
</evidence>
<keyword evidence="1" id="KW-0472">Membrane</keyword>
<gene>
    <name evidence="2" type="ORF">ENR64_03320</name>
</gene>
<protein>
    <submittedName>
        <fullName evidence="2">Uncharacterized protein</fullName>
    </submittedName>
</protein>